<keyword evidence="8" id="KW-0969">Cilium</keyword>
<comment type="caution">
    <text evidence="8">The sequence shown here is derived from an EMBL/GenBank/DDBJ whole genome shotgun (WGS) entry which is preliminary data.</text>
</comment>
<sequence>MTETLSQLQGIGTSAALAAVLVFARIGAAMVAMPAYGQGFVPMRVRLAAALAFTAVVLPAVLPTIPVPRGTIAALGTLVGEVVIGAALGAFLRLIVQALEIAGAMIAQSTSLAQMFGGDGAEPMPAISHLLLMAGIALAAMLDLHLRLAEALILSYQALPVGVLPDPGVLKGWGLQGVIQAFALAFGLAAPFLIVATLYNFALGAINRAMPQLMVMMVGAPAVTAGTLLLLLAAVPALLVIWHDAFGALVADPFAVRP</sequence>
<accession>A0ABT2Z7T0</accession>
<feature type="transmembrane region" description="Helical" evidence="7">
    <location>
        <begin position="72"/>
        <end position="96"/>
    </location>
</feature>
<feature type="transmembrane region" description="Helical" evidence="7">
    <location>
        <begin position="178"/>
        <end position="201"/>
    </location>
</feature>
<evidence type="ECO:0000256" key="3">
    <source>
        <dbReference type="ARBA" id="ARBA00022475"/>
    </source>
</evidence>
<dbReference type="InterPro" id="IPR002010">
    <property type="entry name" value="T3SS_IM_R"/>
</dbReference>
<keyword evidence="5 7" id="KW-1133">Transmembrane helix</keyword>
<evidence type="ECO:0000256" key="5">
    <source>
        <dbReference type="ARBA" id="ARBA00022989"/>
    </source>
</evidence>
<dbReference type="PANTHER" id="PTHR30065:SF1">
    <property type="entry name" value="SURFACE PRESENTATION OF ANTIGENS PROTEIN SPAR"/>
    <property type="match status" value="1"/>
</dbReference>
<name>A0ABT2Z7T0_9RHOB</name>
<evidence type="ECO:0000313" key="9">
    <source>
        <dbReference type="Proteomes" id="UP001652542"/>
    </source>
</evidence>
<evidence type="ECO:0000256" key="7">
    <source>
        <dbReference type="SAM" id="Phobius"/>
    </source>
</evidence>
<dbReference type="Proteomes" id="UP001652542">
    <property type="component" value="Unassembled WGS sequence"/>
</dbReference>
<reference evidence="8 9" key="1">
    <citation type="submission" date="2022-10" db="EMBL/GenBank/DDBJ databases">
        <title>Defluviimonas sp. nov., isolated from ocean surface water.</title>
        <authorList>
            <person name="He W."/>
            <person name="Wang L."/>
            <person name="Zhang D.-F."/>
        </authorList>
    </citation>
    <scope>NUCLEOTIDE SEQUENCE [LARGE SCALE GENOMIC DNA]</scope>
    <source>
        <strain evidence="8 9">WL0002</strain>
    </source>
</reference>
<keyword evidence="4 7" id="KW-0812">Transmembrane</keyword>
<proteinExistence type="inferred from homology"/>
<evidence type="ECO:0000256" key="6">
    <source>
        <dbReference type="ARBA" id="ARBA00023136"/>
    </source>
</evidence>
<feature type="transmembrane region" description="Helical" evidence="7">
    <location>
        <begin position="15"/>
        <end position="35"/>
    </location>
</feature>
<keyword evidence="3" id="KW-1003">Cell membrane</keyword>
<dbReference type="RefSeq" id="WP_263732757.1">
    <property type="nucleotide sequence ID" value="NZ_JAOWKY010000001.1"/>
</dbReference>
<feature type="transmembrane region" description="Helical" evidence="7">
    <location>
        <begin position="130"/>
        <end position="158"/>
    </location>
</feature>
<evidence type="ECO:0000313" key="8">
    <source>
        <dbReference type="EMBL" id="MCV2867085.1"/>
    </source>
</evidence>
<feature type="transmembrane region" description="Helical" evidence="7">
    <location>
        <begin position="47"/>
        <end position="66"/>
    </location>
</feature>
<keyword evidence="8" id="KW-0282">Flagellum</keyword>
<protein>
    <submittedName>
        <fullName evidence="8">Flagellar biosynthetic protein FliR</fullName>
    </submittedName>
</protein>
<comment type="similarity">
    <text evidence="2">Belongs to the FliR/MopE/SpaR family.</text>
</comment>
<keyword evidence="6 7" id="KW-0472">Membrane</keyword>
<evidence type="ECO:0000256" key="2">
    <source>
        <dbReference type="ARBA" id="ARBA00009772"/>
    </source>
</evidence>
<organism evidence="8 9">
    <name type="scientific">Albidovulum marisflavi</name>
    <dbReference type="NCBI Taxonomy" id="2984159"/>
    <lineage>
        <taxon>Bacteria</taxon>
        <taxon>Pseudomonadati</taxon>
        <taxon>Pseudomonadota</taxon>
        <taxon>Alphaproteobacteria</taxon>
        <taxon>Rhodobacterales</taxon>
        <taxon>Paracoccaceae</taxon>
        <taxon>Albidovulum</taxon>
    </lineage>
</organism>
<comment type="subcellular location">
    <subcellularLocation>
        <location evidence="1">Cell membrane</location>
        <topology evidence="1">Multi-pass membrane protein</topology>
    </subcellularLocation>
</comment>
<evidence type="ECO:0000256" key="4">
    <source>
        <dbReference type="ARBA" id="ARBA00022692"/>
    </source>
</evidence>
<keyword evidence="9" id="KW-1185">Reference proteome</keyword>
<dbReference type="Pfam" id="PF01311">
    <property type="entry name" value="Bac_export_1"/>
    <property type="match status" value="1"/>
</dbReference>
<gene>
    <name evidence="8" type="ORF">OEW28_00410</name>
</gene>
<dbReference type="EMBL" id="JAOWKY010000001">
    <property type="protein sequence ID" value="MCV2867085.1"/>
    <property type="molecule type" value="Genomic_DNA"/>
</dbReference>
<dbReference type="PANTHER" id="PTHR30065">
    <property type="entry name" value="FLAGELLAR BIOSYNTHETIC PROTEIN FLIR"/>
    <property type="match status" value="1"/>
</dbReference>
<feature type="transmembrane region" description="Helical" evidence="7">
    <location>
        <begin position="213"/>
        <end position="242"/>
    </location>
</feature>
<evidence type="ECO:0000256" key="1">
    <source>
        <dbReference type="ARBA" id="ARBA00004651"/>
    </source>
</evidence>
<keyword evidence="8" id="KW-0966">Cell projection</keyword>
<dbReference type="PRINTS" id="PR00953">
    <property type="entry name" value="TYPE3IMRPROT"/>
</dbReference>